<sequence length="444" mass="49136">MQQLNNMKVSGAPSTPLPVLPRTFEERYPKLPNSQQVTMERGLINPVAPPAPFISNNGVVGPPFSSNSGFSTDVQYSPIAPHEKQPRNSLFVPESASNHVSFPMRSSSRTVQIAAPEYSQNDKVSWRTGALDELYDFTLETLDQSNPAENSGGNTVLPSEDLDKPSNWQEWADQLIREDANWGDLLADANVSNPEATMMHQTVKVPSSFPVPQIQQPQPVLPSSEEVPVNPPPAANTAPVKPRMRWTQELHEAFVEAVAKLGGCERATPKGVLKLMKVEGITIYHVKSHLQKYRTARYRPELTEGSSGRRPSPVEEMSSFNFKTLDNQSLEITEALRMQMEVQRRLHEQLEIQRKLQLQIEEQGRILQMMFEKQSGIKLQESLDNGSDPTDVTAFSNSGIEASNDEGIPETDLATSAADGESKVPEGVGCNPPPSPSKRPRLCH</sequence>
<evidence type="ECO:0000313" key="1">
    <source>
        <dbReference type="EMBL" id="KAI4324599.1"/>
    </source>
</evidence>
<accession>A0ACB9MKU0</accession>
<name>A0ACB9MKU0_9MYRT</name>
<comment type="caution">
    <text evidence="1">The sequence shown here is derived from an EMBL/GenBank/DDBJ whole genome shotgun (WGS) entry which is preliminary data.</text>
</comment>
<dbReference type="EMBL" id="CM042888">
    <property type="protein sequence ID" value="KAI4324599.1"/>
    <property type="molecule type" value="Genomic_DNA"/>
</dbReference>
<dbReference type="Proteomes" id="UP001057402">
    <property type="component" value="Chromosome 9"/>
</dbReference>
<evidence type="ECO:0000313" key="2">
    <source>
        <dbReference type="Proteomes" id="UP001057402"/>
    </source>
</evidence>
<keyword evidence="2" id="KW-1185">Reference proteome</keyword>
<gene>
    <name evidence="1" type="ORF">MLD38_030072</name>
</gene>
<proteinExistence type="predicted"/>
<reference evidence="2" key="1">
    <citation type="journal article" date="2023" name="Front. Plant Sci.">
        <title>Chromosomal-level genome assembly of Melastoma candidum provides insights into trichome evolution.</title>
        <authorList>
            <person name="Zhong Y."/>
            <person name="Wu W."/>
            <person name="Sun C."/>
            <person name="Zou P."/>
            <person name="Liu Y."/>
            <person name="Dai S."/>
            <person name="Zhou R."/>
        </authorList>
    </citation>
    <scope>NUCLEOTIDE SEQUENCE [LARGE SCALE GENOMIC DNA]</scope>
</reference>
<protein>
    <submittedName>
        <fullName evidence="1">Uncharacterized protein</fullName>
    </submittedName>
</protein>
<organism evidence="1 2">
    <name type="scientific">Melastoma candidum</name>
    <dbReference type="NCBI Taxonomy" id="119954"/>
    <lineage>
        <taxon>Eukaryota</taxon>
        <taxon>Viridiplantae</taxon>
        <taxon>Streptophyta</taxon>
        <taxon>Embryophyta</taxon>
        <taxon>Tracheophyta</taxon>
        <taxon>Spermatophyta</taxon>
        <taxon>Magnoliopsida</taxon>
        <taxon>eudicotyledons</taxon>
        <taxon>Gunneridae</taxon>
        <taxon>Pentapetalae</taxon>
        <taxon>rosids</taxon>
        <taxon>malvids</taxon>
        <taxon>Myrtales</taxon>
        <taxon>Melastomataceae</taxon>
        <taxon>Melastomatoideae</taxon>
        <taxon>Melastomateae</taxon>
        <taxon>Melastoma</taxon>
    </lineage>
</organism>